<dbReference type="EMBL" id="LAYY01000001">
    <property type="protein sequence ID" value="KKK40079.1"/>
    <property type="molecule type" value="Genomic_DNA"/>
</dbReference>
<dbReference type="PANTHER" id="PTHR45947">
    <property type="entry name" value="SULFOQUINOVOSYL TRANSFERASE SQD2"/>
    <property type="match status" value="1"/>
</dbReference>
<reference evidence="3 4" key="1">
    <citation type="submission" date="2015-04" db="EMBL/GenBank/DDBJ databases">
        <title>Taxonomic description and genome sequence of Bacillus campisalis sp. nov., a novel member of the genus Bacillus isolated from solar saltern.</title>
        <authorList>
            <person name="Mathan Kumar R."/>
            <person name="Kaur G."/>
            <person name="Kumar A."/>
            <person name="Singh N.K."/>
            <person name="Kaur N."/>
            <person name="Kumar N."/>
            <person name="Mayilraj S."/>
        </authorList>
    </citation>
    <scope>NUCLEOTIDE SEQUENCE [LARGE SCALE GENOMIC DNA]</scope>
    <source>
        <strain evidence="3 4">SA2-6</strain>
    </source>
</reference>
<gene>
    <name evidence="3" type="ORF">WQ57_00865</name>
</gene>
<proteinExistence type="predicted"/>
<evidence type="ECO:0000259" key="1">
    <source>
        <dbReference type="Pfam" id="PF00534"/>
    </source>
</evidence>
<sequence>MNLSSQVKANGHDVKIITHSFQPESYFEHTYGNIMYKEFQYNDLPIIAYKHINDPGPEILYQALEDSNISEFANMLFEKEKPDIVHVSHSMRMGEFLSTAKKLNIPYFITLTDFFFMCPKGIFMTNEGTPCTGAKQGDACKTFCPEINNEFVKYRYNQAKNYLLSAREVIAPSFFLANMFKDEYPELDIKIINYGINLNKCQQNETSYTKDHKLTFCYAGSHNYHKGVHVLIKAFLNSKVKDAKLKIYGSGNVESYNALLRKKANKNSNIEFCGVYDEKDVGTIFSEVDVLIVPSIWHENCPFVIYEALACGLPVIASDVGGITEIISHRKNGFTFPRGDSKRLARIARKLISNPEILNAIKENLKRGKVNTVQDEASEYLKLYHATKQ</sequence>
<dbReference type="Pfam" id="PF13439">
    <property type="entry name" value="Glyco_transf_4"/>
    <property type="match status" value="1"/>
</dbReference>
<name>A0A0M2SZT1_9BACI</name>
<dbReference type="SUPFAM" id="SSF53756">
    <property type="entry name" value="UDP-Glycosyltransferase/glycogen phosphorylase"/>
    <property type="match status" value="1"/>
</dbReference>
<evidence type="ECO:0000313" key="3">
    <source>
        <dbReference type="EMBL" id="KKK40079.1"/>
    </source>
</evidence>
<comment type="caution">
    <text evidence="3">The sequence shown here is derived from an EMBL/GenBank/DDBJ whole genome shotgun (WGS) entry which is preliminary data.</text>
</comment>
<organism evidence="3 4">
    <name type="scientific">Mesobacillus campisalis</name>
    <dbReference type="NCBI Taxonomy" id="1408103"/>
    <lineage>
        <taxon>Bacteria</taxon>
        <taxon>Bacillati</taxon>
        <taxon>Bacillota</taxon>
        <taxon>Bacilli</taxon>
        <taxon>Bacillales</taxon>
        <taxon>Bacillaceae</taxon>
        <taxon>Mesobacillus</taxon>
    </lineage>
</organism>
<dbReference type="AlphaFoldDB" id="A0A0M2SZT1"/>
<feature type="domain" description="Glycosyl transferase family 1" evidence="1">
    <location>
        <begin position="210"/>
        <end position="366"/>
    </location>
</feature>
<evidence type="ECO:0000259" key="2">
    <source>
        <dbReference type="Pfam" id="PF13439"/>
    </source>
</evidence>
<feature type="domain" description="Glycosyltransferase subfamily 4-like N-terminal" evidence="2">
    <location>
        <begin position="2"/>
        <end position="199"/>
    </location>
</feature>
<protein>
    <submittedName>
        <fullName evidence="3">Glycosyltransferase</fullName>
    </submittedName>
</protein>
<dbReference type="PANTHER" id="PTHR45947:SF13">
    <property type="entry name" value="TRANSFERASE"/>
    <property type="match status" value="1"/>
</dbReference>
<dbReference type="Gene3D" id="3.40.50.2000">
    <property type="entry name" value="Glycogen Phosphorylase B"/>
    <property type="match status" value="2"/>
</dbReference>
<dbReference type="Proteomes" id="UP000034166">
    <property type="component" value="Unassembled WGS sequence"/>
</dbReference>
<keyword evidence="4" id="KW-1185">Reference proteome</keyword>
<accession>A0A0M2SZT1</accession>
<dbReference type="Pfam" id="PF00534">
    <property type="entry name" value="Glycos_transf_1"/>
    <property type="match status" value="1"/>
</dbReference>
<dbReference type="InterPro" id="IPR028098">
    <property type="entry name" value="Glyco_trans_4-like_N"/>
</dbReference>
<dbReference type="GO" id="GO:0016757">
    <property type="term" value="F:glycosyltransferase activity"/>
    <property type="evidence" value="ECO:0007669"/>
    <property type="project" value="InterPro"/>
</dbReference>
<evidence type="ECO:0000313" key="4">
    <source>
        <dbReference type="Proteomes" id="UP000034166"/>
    </source>
</evidence>
<dbReference type="InterPro" id="IPR001296">
    <property type="entry name" value="Glyco_trans_1"/>
</dbReference>
<dbReference type="PATRIC" id="fig|1408103.3.peg.190"/>
<keyword evidence="3" id="KW-0808">Transferase</keyword>
<dbReference type="InterPro" id="IPR050194">
    <property type="entry name" value="Glycosyltransferase_grp1"/>
</dbReference>